<evidence type="ECO:0000313" key="3">
    <source>
        <dbReference type="Proteomes" id="UP000183487"/>
    </source>
</evidence>
<evidence type="ECO:0000256" key="1">
    <source>
        <dbReference type="SAM" id="Phobius"/>
    </source>
</evidence>
<sequence>MSTLPALAPRFTAATRATNEIEYFADGGMSDAELEQYARRTTKRPLLCFAIIAAIPFIAEGICRLLGAW</sequence>
<name>A0A1H1GZD3_9BURK</name>
<keyword evidence="1" id="KW-0812">Transmembrane</keyword>
<keyword evidence="1" id="KW-1133">Transmembrane helix</keyword>
<dbReference type="RefSeq" id="WP_074766820.1">
    <property type="nucleotide sequence ID" value="NZ_FNKP01000002.1"/>
</dbReference>
<organism evidence="2 3">
    <name type="scientific">Paraburkholderia fungorum</name>
    <dbReference type="NCBI Taxonomy" id="134537"/>
    <lineage>
        <taxon>Bacteria</taxon>
        <taxon>Pseudomonadati</taxon>
        <taxon>Pseudomonadota</taxon>
        <taxon>Betaproteobacteria</taxon>
        <taxon>Burkholderiales</taxon>
        <taxon>Burkholderiaceae</taxon>
        <taxon>Paraburkholderia</taxon>
    </lineage>
</organism>
<gene>
    <name evidence="2" type="ORF">SAMN05443245_3400</name>
</gene>
<evidence type="ECO:0000313" key="2">
    <source>
        <dbReference type="EMBL" id="SDR18537.1"/>
    </source>
</evidence>
<proteinExistence type="predicted"/>
<protein>
    <submittedName>
        <fullName evidence="2">Uncharacterized protein</fullName>
    </submittedName>
</protein>
<keyword evidence="1" id="KW-0472">Membrane</keyword>
<dbReference type="EMBL" id="FNKP01000002">
    <property type="protein sequence ID" value="SDR18537.1"/>
    <property type="molecule type" value="Genomic_DNA"/>
</dbReference>
<dbReference type="OrthoDB" id="9103894at2"/>
<accession>A0A1H1GZD3</accession>
<dbReference type="AlphaFoldDB" id="A0A1H1GZD3"/>
<keyword evidence="3" id="KW-1185">Reference proteome</keyword>
<reference evidence="3" key="1">
    <citation type="submission" date="2016-10" db="EMBL/GenBank/DDBJ databases">
        <authorList>
            <person name="Varghese N."/>
        </authorList>
    </citation>
    <scope>NUCLEOTIDE SEQUENCE [LARGE SCALE GENOMIC DNA]</scope>
    <source>
        <strain evidence="3">GAS106B</strain>
    </source>
</reference>
<feature type="transmembrane region" description="Helical" evidence="1">
    <location>
        <begin position="46"/>
        <end position="67"/>
    </location>
</feature>
<dbReference type="Proteomes" id="UP000183487">
    <property type="component" value="Unassembled WGS sequence"/>
</dbReference>